<evidence type="ECO:0000256" key="2">
    <source>
        <dbReference type="SAM" id="Phobius"/>
    </source>
</evidence>
<feature type="region of interest" description="Disordered" evidence="1">
    <location>
        <begin position="85"/>
        <end position="105"/>
    </location>
</feature>
<feature type="transmembrane region" description="Helical" evidence="2">
    <location>
        <begin position="61"/>
        <end position="81"/>
    </location>
</feature>
<evidence type="ECO:0000313" key="5">
    <source>
        <dbReference type="Proteomes" id="UP000332933"/>
    </source>
</evidence>
<dbReference type="OrthoDB" id="10417114at2759"/>
<keyword evidence="2" id="KW-0812">Transmembrane</keyword>
<proteinExistence type="predicted"/>
<reference evidence="4 5" key="1">
    <citation type="submission" date="2019-03" db="EMBL/GenBank/DDBJ databases">
        <authorList>
            <person name="Gaulin E."/>
            <person name="Dumas B."/>
        </authorList>
    </citation>
    <scope>NUCLEOTIDE SEQUENCE [LARGE SCALE GENOMIC DNA]</scope>
    <source>
        <strain evidence="4">CBS 568.67</strain>
    </source>
</reference>
<dbReference type="EMBL" id="VJMH01007328">
    <property type="protein sequence ID" value="KAF0684033.1"/>
    <property type="molecule type" value="Genomic_DNA"/>
</dbReference>
<feature type="compositionally biased region" description="Pro residues" evidence="1">
    <location>
        <begin position="41"/>
        <end position="51"/>
    </location>
</feature>
<evidence type="ECO:0000256" key="1">
    <source>
        <dbReference type="SAM" id="MobiDB-lite"/>
    </source>
</evidence>
<keyword evidence="2" id="KW-0472">Membrane</keyword>
<evidence type="ECO:0000313" key="3">
    <source>
        <dbReference type="EMBL" id="KAF0684033.1"/>
    </source>
</evidence>
<accession>A0A485LP68</accession>
<dbReference type="EMBL" id="CAADRA010007354">
    <property type="protein sequence ID" value="VFU00597.1"/>
    <property type="molecule type" value="Genomic_DNA"/>
</dbReference>
<organism evidence="4 5">
    <name type="scientific">Aphanomyces stellatus</name>
    <dbReference type="NCBI Taxonomy" id="120398"/>
    <lineage>
        <taxon>Eukaryota</taxon>
        <taxon>Sar</taxon>
        <taxon>Stramenopiles</taxon>
        <taxon>Oomycota</taxon>
        <taxon>Saprolegniomycetes</taxon>
        <taxon>Saprolegniales</taxon>
        <taxon>Verrucalvaceae</taxon>
        <taxon>Aphanomyces</taxon>
    </lineage>
</organism>
<sequence>MLRRFLSTKGPQAVRRPASEARRAMEKTPEELQATTQTPAPEIPPQDPPPQSFGHFFLSNFIWGGGAMLGVLLGLSFFRSFMEEAPTGERKDKRHGAHLLTDAEQ</sequence>
<dbReference type="AlphaFoldDB" id="A0A485LP68"/>
<feature type="region of interest" description="Disordered" evidence="1">
    <location>
        <begin position="1"/>
        <end position="51"/>
    </location>
</feature>
<feature type="compositionally biased region" description="Basic and acidic residues" evidence="1">
    <location>
        <begin position="17"/>
        <end position="30"/>
    </location>
</feature>
<protein>
    <submittedName>
        <fullName evidence="4">Aste57867_23954 protein</fullName>
    </submittedName>
</protein>
<name>A0A485LP68_9STRA</name>
<gene>
    <name evidence="4" type="primary">Aste57867_23954</name>
    <name evidence="3" type="ORF">As57867_023881</name>
    <name evidence="4" type="ORF">ASTE57867_23954</name>
</gene>
<keyword evidence="2" id="KW-1133">Transmembrane helix</keyword>
<reference evidence="3" key="2">
    <citation type="submission" date="2019-06" db="EMBL/GenBank/DDBJ databases">
        <title>Genomics analysis of Aphanomyces spp. identifies a new class of oomycete effector associated with host adaptation.</title>
        <authorList>
            <person name="Gaulin E."/>
        </authorList>
    </citation>
    <scope>NUCLEOTIDE SEQUENCE</scope>
    <source>
        <strain evidence="3">CBS 578.67</strain>
    </source>
</reference>
<keyword evidence="5" id="KW-1185">Reference proteome</keyword>
<dbReference type="Proteomes" id="UP000332933">
    <property type="component" value="Unassembled WGS sequence"/>
</dbReference>
<evidence type="ECO:0000313" key="4">
    <source>
        <dbReference type="EMBL" id="VFU00597.1"/>
    </source>
</evidence>